<reference evidence="1 2" key="1">
    <citation type="journal article" date="2024" name="Ann. Entomol. Soc. Am.">
        <title>Genomic analyses of the southern and eastern yellowjacket wasps (Hymenoptera: Vespidae) reveal evolutionary signatures of social life.</title>
        <authorList>
            <person name="Catto M.A."/>
            <person name="Caine P.B."/>
            <person name="Orr S.E."/>
            <person name="Hunt B.G."/>
            <person name="Goodisman M.A.D."/>
        </authorList>
    </citation>
    <scope>NUCLEOTIDE SEQUENCE [LARGE SCALE GENOMIC DNA]</scope>
    <source>
        <strain evidence="1">232</strain>
        <tissue evidence="1">Head and thorax</tissue>
    </source>
</reference>
<evidence type="ECO:0000313" key="1">
    <source>
        <dbReference type="EMBL" id="KAL2727389.1"/>
    </source>
</evidence>
<comment type="caution">
    <text evidence="1">The sequence shown here is derived from an EMBL/GenBank/DDBJ whole genome shotgun (WGS) entry which is preliminary data.</text>
</comment>
<protein>
    <submittedName>
        <fullName evidence="1">Uncharacterized protein</fullName>
    </submittedName>
</protein>
<proteinExistence type="predicted"/>
<dbReference type="EMBL" id="JAYRBN010000100">
    <property type="protein sequence ID" value="KAL2727389.1"/>
    <property type="molecule type" value="Genomic_DNA"/>
</dbReference>
<evidence type="ECO:0000313" key="2">
    <source>
        <dbReference type="Proteomes" id="UP001607303"/>
    </source>
</evidence>
<dbReference type="Proteomes" id="UP001607303">
    <property type="component" value="Unassembled WGS sequence"/>
</dbReference>
<dbReference type="AlphaFoldDB" id="A0ABD2B3S6"/>
<organism evidence="1 2">
    <name type="scientific">Vespula maculifrons</name>
    <name type="common">Eastern yellow jacket</name>
    <name type="synonym">Wasp</name>
    <dbReference type="NCBI Taxonomy" id="7453"/>
    <lineage>
        <taxon>Eukaryota</taxon>
        <taxon>Metazoa</taxon>
        <taxon>Ecdysozoa</taxon>
        <taxon>Arthropoda</taxon>
        <taxon>Hexapoda</taxon>
        <taxon>Insecta</taxon>
        <taxon>Pterygota</taxon>
        <taxon>Neoptera</taxon>
        <taxon>Endopterygota</taxon>
        <taxon>Hymenoptera</taxon>
        <taxon>Apocrita</taxon>
        <taxon>Aculeata</taxon>
        <taxon>Vespoidea</taxon>
        <taxon>Vespidae</taxon>
        <taxon>Vespinae</taxon>
        <taxon>Vespula</taxon>
    </lineage>
</organism>
<sequence>MFKKVKDLISKLNPKKVFENVIEKMRRKLIVLNWSTMNKNKGNFIGDRYYRDFDSRNLSGTDIRTKRLVNALSKLFEILISERT</sequence>
<name>A0ABD2B3S6_VESMC</name>
<accession>A0ABD2B3S6</accession>
<gene>
    <name evidence="1" type="ORF">V1477_016665</name>
</gene>
<keyword evidence="2" id="KW-1185">Reference proteome</keyword>